<dbReference type="SUPFAM" id="SSF52172">
    <property type="entry name" value="CheY-like"/>
    <property type="match status" value="1"/>
</dbReference>
<dbReference type="PROSITE" id="PS51063">
    <property type="entry name" value="HTH_CRP_2"/>
    <property type="match status" value="1"/>
</dbReference>
<dbReference type="CDD" id="cd00038">
    <property type="entry name" value="CAP_ED"/>
    <property type="match status" value="1"/>
</dbReference>
<dbReference type="InterPro" id="IPR014710">
    <property type="entry name" value="RmlC-like_jellyroll"/>
</dbReference>
<dbReference type="PANTHER" id="PTHR43547:SF2">
    <property type="entry name" value="HYBRID SIGNAL TRANSDUCTION HISTIDINE KINASE C"/>
    <property type="match status" value="1"/>
</dbReference>
<feature type="modified residue" description="4-aspartylphosphate" evidence="5">
    <location>
        <position position="52"/>
    </location>
</feature>
<dbReference type="GO" id="GO:0006355">
    <property type="term" value="P:regulation of DNA-templated transcription"/>
    <property type="evidence" value="ECO:0007669"/>
    <property type="project" value="InterPro"/>
</dbReference>
<keyword evidence="2" id="KW-0805">Transcription regulation</keyword>
<proteinExistence type="predicted"/>
<dbReference type="InterPro" id="IPR000595">
    <property type="entry name" value="cNMP-bd_dom"/>
</dbReference>
<evidence type="ECO:0000256" key="5">
    <source>
        <dbReference type="PROSITE-ProRule" id="PRU00169"/>
    </source>
</evidence>
<dbReference type="InterPro" id="IPR036388">
    <property type="entry name" value="WH-like_DNA-bd_sf"/>
</dbReference>
<feature type="domain" description="Cyclic nucleotide-binding" evidence="6">
    <location>
        <begin position="161"/>
        <end position="249"/>
    </location>
</feature>
<dbReference type="InterPro" id="IPR001789">
    <property type="entry name" value="Sig_transdc_resp-reg_receiver"/>
</dbReference>
<sequence>MKKVLLIEDNEDFRLNTSEILELNDYNVITAANGVEGIEKAVLEKPDIIICDVMMPQMDGYGVINILTKNPETSSIPFIFLTAKAEKSDVRKGMNLGADDYLLKPFDEESLINSIETRIARNQKIKSQILQAFVGQSPEIEVADKHQDIKSLLEQKKSKCFKSKEELYREGDYPHYIYHVKAGKIKCQKTDSYGKTFVTQIINEGEFFGYMPILEGAEHHESALALDDTEVTIIPKEEFTKLISNNREVANHFFKLLSGNIKEKEEKLLQLAYAPVKERIARALLNLSKDNNTINISRDDLANIVGTAKESLVRNLSSFKSEGVISSNGREIVVHKPNELSRLLDLV</sequence>
<dbReference type="Proteomes" id="UP000257127">
    <property type="component" value="Unassembled WGS sequence"/>
</dbReference>
<evidence type="ECO:0000313" key="10">
    <source>
        <dbReference type="Proteomes" id="UP000257127"/>
    </source>
</evidence>
<keyword evidence="4" id="KW-0804">Transcription</keyword>
<keyword evidence="3" id="KW-0238">DNA-binding</keyword>
<evidence type="ECO:0000256" key="3">
    <source>
        <dbReference type="ARBA" id="ARBA00023125"/>
    </source>
</evidence>
<keyword evidence="10" id="KW-1185">Reference proteome</keyword>
<dbReference type="Pfam" id="PF00072">
    <property type="entry name" value="Response_reg"/>
    <property type="match status" value="1"/>
</dbReference>
<feature type="domain" description="HTH crp-type" evidence="8">
    <location>
        <begin position="274"/>
        <end position="338"/>
    </location>
</feature>
<dbReference type="AlphaFoldDB" id="A0A3E1EUX6"/>
<dbReference type="Pfam" id="PF13545">
    <property type="entry name" value="HTH_Crp_2"/>
    <property type="match status" value="1"/>
</dbReference>
<comment type="caution">
    <text evidence="9">The sequence shown here is derived from an EMBL/GenBank/DDBJ whole genome shotgun (WGS) entry which is preliminary data.</text>
</comment>
<dbReference type="RefSeq" id="WP_116881761.1">
    <property type="nucleotide sequence ID" value="NZ_QURB01000009.1"/>
</dbReference>
<dbReference type="SUPFAM" id="SSF46785">
    <property type="entry name" value="Winged helix' DNA-binding domain"/>
    <property type="match status" value="1"/>
</dbReference>
<dbReference type="Pfam" id="PF00027">
    <property type="entry name" value="cNMP_binding"/>
    <property type="match status" value="1"/>
</dbReference>
<dbReference type="PROSITE" id="PS50110">
    <property type="entry name" value="RESPONSE_REGULATORY"/>
    <property type="match status" value="1"/>
</dbReference>
<dbReference type="CDD" id="cd00092">
    <property type="entry name" value="HTH_CRP"/>
    <property type="match status" value="1"/>
</dbReference>
<dbReference type="PANTHER" id="PTHR43547">
    <property type="entry name" value="TWO-COMPONENT HISTIDINE KINASE"/>
    <property type="match status" value="1"/>
</dbReference>
<dbReference type="SMART" id="SM00100">
    <property type="entry name" value="cNMP"/>
    <property type="match status" value="1"/>
</dbReference>
<accession>A0A3E1EUX6</accession>
<evidence type="ECO:0000313" key="9">
    <source>
        <dbReference type="EMBL" id="RFC53369.1"/>
    </source>
</evidence>
<evidence type="ECO:0000256" key="4">
    <source>
        <dbReference type="ARBA" id="ARBA00023163"/>
    </source>
</evidence>
<dbReference type="InterPro" id="IPR036390">
    <property type="entry name" value="WH_DNA-bd_sf"/>
</dbReference>
<dbReference type="InterPro" id="IPR012318">
    <property type="entry name" value="HTH_CRP"/>
</dbReference>
<evidence type="ECO:0000256" key="2">
    <source>
        <dbReference type="ARBA" id="ARBA00023015"/>
    </source>
</evidence>
<protein>
    <submittedName>
        <fullName evidence="9">Response regulator</fullName>
    </submittedName>
</protein>
<evidence type="ECO:0000256" key="1">
    <source>
        <dbReference type="ARBA" id="ARBA00022553"/>
    </source>
</evidence>
<dbReference type="SMART" id="SM00419">
    <property type="entry name" value="HTH_CRP"/>
    <property type="match status" value="1"/>
</dbReference>
<name>A0A3E1EUX6_9FLAO</name>
<reference evidence="9 10" key="1">
    <citation type="submission" date="2018-08" db="EMBL/GenBank/DDBJ databases">
        <title>The draft genome squence of Brumimicrobium sp. N62.</title>
        <authorList>
            <person name="Du Z.-J."/>
            <person name="Luo H.-R."/>
        </authorList>
    </citation>
    <scope>NUCLEOTIDE SEQUENCE [LARGE SCALE GENOMIC DNA]</scope>
    <source>
        <strain evidence="9 10">N62</strain>
    </source>
</reference>
<evidence type="ECO:0000259" key="8">
    <source>
        <dbReference type="PROSITE" id="PS51063"/>
    </source>
</evidence>
<dbReference type="InterPro" id="IPR018490">
    <property type="entry name" value="cNMP-bd_dom_sf"/>
</dbReference>
<feature type="domain" description="Response regulatory" evidence="7">
    <location>
        <begin position="3"/>
        <end position="119"/>
    </location>
</feature>
<dbReference type="Gene3D" id="1.10.10.10">
    <property type="entry name" value="Winged helix-like DNA-binding domain superfamily/Winged helix DNA-binding domain"/>
    <property type="match status" value="1"/>
</dbReference>
<dbReference type="SUPFAM" id="SSF51206">
    <property type="entry name" value="cAMP-binding domain-like"/>
    <property type="match status" value="1"/>
</dbReference>
<evidence type="ECO:0000259" key="7">
    <source>
        <dbReference type="PROSITE" id="PS50110"/>
    </source>
</evidence>
<dbReference type="Gene3D" id="3.40.50.2300">
    <property type="match status" value="1"/>
</dbReference>
<dbReference type="GO" id="GO:0003677">
    <property type="term" value="F:DNA binding"/>
    <property type="evidence" value="ECO:0007669"/>
    <property type="project" value="UniProtKB-KW"/>
</dbReference>
<dbReference type="SMART" id="SM00448">
    <property type="entry name" value="REC"/>
    <property type="match status" value="1"/>
</dbReference>
<keyword evidence="1 5" id="KW-0597">Phosphoprotein</keyword>
<dbReference type="PROSITE" id="PS50042">
    <property type="entry name" value="CNMP_BINDING_3"/>
    <property type="match status" value="1"/>
</dbReference>
<dbReference type="InterPro" id="IPR011006">
    <property type="entry name" value="CheY-like_superfamily"/>
</dbReference>
<gene>
    <name evidence="9" type="ORF">DXU93_13125</name>
</gene>
<dbReference type="EMBL" id="QURB01000009">
    <property type="protein sequence ID" value="RFC53369.1"/>
    <property type="molecule type" value="Genomic_DNA"/>
</dbReference>
<dbReference type="GO" id="GO:0000155">
    <property type="term" value="F:phosphorelay sensor kinase activity"/>
    <property type="evidence" value="ECO:0007669"/>
    <property type="project" value="TreeGrafter"/>
</dbReference>
<dbReference type="Gene3D" id="2.60.120.10">
    <property type="entry name" value="Jelly Rolls"/>
    <property type="match status" value="1"/>
</dbReference>
<dbReference type="OrthoDB" id="9127033at2"/>
<organism evidence="9 10">
    <name type="scientific">Brumimicrobium aurantiacum</name>
    <dbReference type="NCBI Taxonomy" id="1737063"/>
    <lineage>
        <taxon>Bacteria</taxon>
        <taxon>Pseudomonadati</taxon>
        <taxon>Bacteroidota</taxon>
        <taxon>Flavobacteriia</taxon>
        <taxon>Flavobacteriales</taxon>
        <taxon>Crocinitomicaceae</taxon>
        <taxon>Brumimicrobium</taxon>
    </lineage>
</organism>
<evidence type="ECO:0000259" key="6">
    <source>
        <dbReference type="PROSITE" id="PS50042"/>
    </source>
</evidence>